<feature type="chain" id="PRO_5035452069" description="Lipocalin/cytosolic fatty-acid binding domain-containing protein" evidence="3">
    <location>
        <begin position="20"/>
        <end position="284"/>
    </location>
</feature>
<gene>
    <name evidence="5" type="ORF">ILUMI_21170</name>
</gene>
<comment type="caution">
    <text evidence="5">The sequence shown here is derived from an EMBL/GenBank/DDBJ whole genome shotgun (WGS) entry which is preliminary data.</text>
</comment>
<protein>
    <recommendedName>
        <fullName evidence="4">Lipocalin/cytosolic fatty-acid binding domain-containing protein</fullName>
    </recommendedName>
</protein>
<dbReference type="OrthoDB" id="565904at2759"/>
<dbReference type="InterPro" id="IPR022272">
    <property type="entry name" value="Lipocalin_CS"/>
</dbReference>
<dbReference type="GO" id="GO:0031409">
    <property type="term" value="F:pigment binding"/>
    <property type="evidence" value="ECO:0007669"/>
    <property type="project" value="InterPro"/>
</dbReference>
<evidence type="ECO:0000259" key="4">
    <source>
        <dbReference type="Pfam" id="PF08212"/>
    </source>
</evidence>
<keyword evidence="1" id="KW-1015">Disulfide bond</keyword>
<organism evidence="5 6">
    <name type="scientific">Ignelater luminosus</name>
    <name type="common">Cucubano</name>
    <name type="synonym">Pyrophorus luminosus</name>
    <dbReference type="NCBI Taxonomy" id="2038154"/>
    <lineage>
        <taxon>Eukaryota</taxon>
        <taxon>Metazoa</taxon>
        <taxon>Ecdysozoa</taxon>
        <taxon>Arthropoda</taxon>
        <taxon>Hexapoda</taxon>
        <taxon>Insecta</taxon>
        <taxon>Pterygota</taxon>
        <taxon>Neoptera</taxon>
        <taxon>Endopterygota</taxon>
        <taxon>Coleoptera</taxon>
        <taxon>Polyphaga</taxon>
        <taxon>Elateriformia</taxon>
        <taxon>Elateroidea</taxon>
        <taxon>Elateridae</taxon>
        <taxon>Agrypninae</taxon>
        <taxon>Pyrophorini</taxon>
        <taxon>Ignelater</taxon>
    </lineage>
</organism>
<dbReference type="PRINTS" id="PR01273">
    <property type="entry name" value="INVTBRTCOLOR"/>
</dbReference>
<feature type="signal peptide" evidence="3">
    <location>
        <begin position="1"/>
        <end position="19"/>
    </location>
</feature>
<dbReference type="AlphaFoldDB" id="A0A8K0CGZ2"/>
<dbReference type="GO" id="GO:0005737">
    <property type="term" value="C:cytoplasm"/>
    <property type="evidence" value="ECO:0007669"/>
    <property type="project" value="TreeGrafter"/>
</dbReference>
<dbReference type="PANTHER" id="PTHR10612:SF34">
    <property type="entry name" value="APOLIPOPROTEIN D"/>
    <property type="match status" value="1"/>
</dbReference>
<dbReference type="InterPro" id="IPR003057">
    <property type="entry name" value="Invtbrt_color"/>
</dbReference>
<evidence type="ECO:0000313" key="5">
    <source>
        <dbReference type="EMBL" id="KAF2884996.1"/>
    </source>
</evidence>
<proteinExistence type="predicted"/>
<keyword evidence="6" id="KW-1185">Reference proteome</keyword>
<dbReference type="InterPro" id="IPR012674">
    <property type="entry name" value="Calycin"/>
</dbReference>
<feature type="compositionally biased region" description="Basic and acidic residues" evidence="2">
    <location>
        <begin position="262"/>
        <end position="272"/>
    </location>
</feature>
<evidence type="ECO:0000256" key="2">
    <source>
        <dbReference type="SAM" id="MobiDB-lite"/>
    </source>
</evidence>
<dbReference type="PANTHER" id="PTHR10612">
    <property type="entry name" value="APOLIPOPROTEIN D"/>
    <property type="match status" value="1"/>
</dbReference>
<evidence type="ECO:0000256" key="3">
    <source>
        <dbReference type="SAM" id="SignalP"/>
    </source>
</evidence>
<dbReference type="EMBL" id="VTPC01090043">
    <property type="protein sequence ID" value="KAF2884996.1"/>
    <property type="molecule type" value="Genomic_DNA"/>
</dbReference>
<dbReference type="GO" id="GO:0006629">
    <property type="term" value="P:lipid metabolic process"/>
    <property type="evidence" value="ECO:0007669"/>
    <property type="project" value="TreeGrafter"/>
</dbReference>
<reference evidence="5" key="1">
    <citation type="submission" date="2019-08" db="EMBL/GenBank/DDBJ databases">
        <title>The genome of the North American firefly Photinus pyralis.</title>
        <authorList>
            <consortium name="Photinus pyralis genome working group"/>
            <person name="Fallon T.R."/>
            <person name="Sander Lower S.E."/>
            <person name="Weng J.-K."/>
        </authorList>
    </citation>
    <scope>NUCLEOTIDE SEQUENCE</scope>
    <source>
        <strain evidence="5">TRF0915ILg1</strain>
        <tissue evidence="5">Whole body</tissue>
    </source>
</reference>
<dbReference type="GO" id="GO:0000302">
    <property type="term" value="P:response to reactive oxygen species"/>
    <property type="evidence" value="ECO:0007669"/>
    <property type="project" value="TreeGrafter"/>
</dbReference>
<dbReference type="InterPro" id="IPR000566">
    <property type="entry name" value="Lipocln_cytosolic_FA-bd_dom"/>
</dbReference>
<dbReference type="PROSITE" id="PS00213">
    <property type="entry name" value="LIPOCALIN"/>
    <property type="match status" value="1"/>
</dbReference>
<dbReference type="Gene3D" id="2.40.128.20">
    <property type="match status" value="1"/>
</dbReference>
<evidence type="ECO:0000256" key="1">
    <source>
        <dbReference type="ARBA" id="ARBA00023157"/>
    </source>
</evidence>
<dbReference type="Pfam" id="PF08212">
    <property type="entry name" value="Lipocalin_2"/>
    <property type="match status" value="1"/>
</dbReference>
<feature type="compositionally biased region" description="Polar residues" evidence="2">
    <location>
        <begin position="205"/>
        <end position="219"/>
    </location>
</feature>
<feature type="domain" description="Lipocalin/cytosolic fatty-acid binding" evidence="4">
    <location>
        <begin position="37"/>
        <end position="154"/>
    </location>
</feature>
<dbReference type="SUPFAM" id="SSF50814">
    <property type="entry name" value="Lipocalins"/>
    <property type="match status" value="1"/>
</dbReference>
<feature type="region of interest" description="Disordered" evidence="2">
    <location>
        <begin position="205"/>
        <end position="284"/>
    </location>
</feature>
<keyword evidence="3" id="KW-0732">Signal</keyword>
<sequence length="284" mass="31120">MISASVCVFVVSMATLALAQIPSIGWCPDYLPMADFDMDRFLGKWYEAERYFTLSEVASRCVVTDYARSGNGRIYISNEVTNRLTGVKRVIGGNLELAGKGNEGKMNVKYSTTPLATESTLTVLDTDYDNYSVIWSCNGIGPIHTENAWLMTRERLPAGTVLQRAYGVLDKFKISRTFFVKTDQEGCAIVAADINAANGITPASTVPQATGAEQKSSASGHLRTSENVAERPEEDKAESQPEDKKSEKPQVETVAEHILNSVDEKESEKAEEPQESQDDLNVSS</sequence>
<name>A0A8K0CGZ2_IGNLU</name>
<feature type="compositionally biased region" description="Basic and acidic residues" evidence="2">
    <location>
        <begin position="228"/>
        <end position="250"/>
    </location>
</feature>
<accession>A0A8K0CGZ2</accession>
<dbReference type="Proteomes" id="UP000801492">
    <property type="component" value="Unassembled WGS sequence"/>
</dbReference>
<dbReference type="FunFam" id="2.40.128.20:FF:000026">
    <property type="entry name" value="Apolipoprotein D-like Protein"/>
    <property type="match status" value="1"/>
</dbReference>
<evidence type="ECO:0000313" key="6">
    <source>
        <dbReference type="Proteomes" id="UP000801492"/>
    </source>
</evidence>